<organism evidence="3 4">
    <name type="scientific">Candidatus Pseudoramibacter fermentans</name>
    <dbReference type="NCBI Taxonomy" id="2594427"/>
    <lineage>
        <taxon>Bacteria</taxon>
        <taxon>Bacillati</taxon>
        <taxon>Bacillota</taxon>
        <taxon>Clostridia</taxon>
        <taxon>Eubacteriales</taxon>
        <taxon>Eubacteriaceae</taxon>
        <taxon>Pseudoramibacter</taxon>
    </lineage>
</organism>
<dbReference type="EC" id="3.2.2.n1" evidence="2"/>
<name>A0A6L5GP61_9FIRM</name>
<keyword evidence="2" id="KW-0203">Cytokinin biosynthesis</keyword>
<comment type="similarity">
    <text evidence="1 2">Belongs to the LOG family.</text>
</comment>
<dbReference type="Gene3D" id="3.40.50.450">
    <property type="match status" value="1"/>
</dbReference>
<dbReference type="InterPro" id="IPR031100">
    <property type="entry name" value="LOG_fam"/>
</dbReference>
<dbReference type="GO" id="GO:0016799">
    <property type="term" value="F:hydrolase activity, hydrolyzing N-glycosyl compounds"/>
    <property type="evidence" value="ECO:0007669"/>
    <property type="project" value="TreeGrafter"/>
</dbReference>
<evidence type="ECO:0000313" key="3">
    <source>
        <dbReference type="EMBL" id="MQM71873.1"/>
    </source>
</evidence>
<dbReference type="Proteomes" id="UP000473648">
    <property type="component" value="Unassembled WGS sequence"/>
</dbReference>
<dbReference type="GO" id="GO:0009691">
    <property type="term" value="P:cytokinin biosynthetic process"/>
    <property type="evidence" value="ECO:0007669"/>
    <property type="project" value="UniProtKB-UniRule"/>
</dbReference>
<dbReference type="EMBL" id="VOGB01000003">
    <property type="protein sequence ID" value="MQM71873.1"/>
    <property type="molecule type" value="Genomic_DNA"/>
</dbReference>
<dbReference type="SUPFAM" id="SSF102405">
    <property type="entry name" value="MCP/YpsA-like"/>
    <property type="match status" value="1"/>
</dbReference>
<dbReference type="InterPro" id="IPR005269">
    <property type="entry name" value="LOG"/>
</dbReference>
<keyword evidence="2" id="KW-0378">Hydrolase</keyword>
<evidence type="ECO:0000313" key="4">
    <source>
        <dbReference type="Proteomes" id="UP000473648"/>
    </source>
</evidence>
<dbReference type="GO" id="GO:0005829">
    <property type="term" value="C:cytosol"/>
    <property type="evidence" value="ECO:0007669"/>
    <property type="project" value="TreeGrafter"/>
</dbReference>
<dbReference type="PANTHER" id="PTHR31223:SF70">
    <property type="entry name" value="LOG FAMILY PROTEIN YJL055W"/>
    <property type="match status" value="1"/>
</dbReference>
<protein>
    <recommendedName>
        <fullName evidence="2">Cytokinin riboside 5'-monophosphate phosphoribohydrolase</fullName>
        <ecNumber evidence="2">3.2.2.n1</ecNumber>
    </recommendedName>
</protein>
<accession>A0A6L5GP61</accession>
<proteinExistence type="inferred from homology"/>
<dbReference type="AlphaFoldDB" id="A0A6L5GP61"/>
<evidence type="ECO:0000256" key="2">
    <source>
        <dbReference type="RuleBase" id="RU363015"/>
    </source>
</evidence>
<gene>
    <name evidence="3" type="ORF">FRC53_00240</name>
</gene>
<reference evidence="3" key="1">
    <citation type="journal article" date="2020" name="Appl. Environ. Microbiol.">
        <title>Medium-Chain Fatty Acid Synthesis by 'Candidatus Weimeria bifida' gen. nov., sp. nov., and 'Candidatus Pseudoramibacter fermentans' sp. nov.</title>
        <authorList>
            <person name="Scarborough M.J."/>
            <person name="Myers K.S."/>
            <person name="Donohue T.J."/>
            <person name="Noguera D.R."/>
        </authorList>
    </citation>
    <scope>NUCLEOTIDE SEQUENCE</scope>
    <source>
        <strain evidence="3">EUB1.1</strain>
    </source>
</reference>
<sequence length="185" mass="20773">MNITVYCGSKFGNQARYRKDAEALGTWIGQNGHRLIYGGGWTGLMGAVSNAALKAGGEVYGIIPEFLKDIELAHDGLTKTVTVETMAERKTIMREEGDFFIALPGGPGTIEEITEIISLRKLKRHDKPAVFYNCDHFYDSARTLYRNMVTQGFLDQATFDTIVFADNLEAIYREVEREIAKRSHK</sequence>
<evidence type="ECO:0000256" key="1">
    <source>
        <dbReference type="ARBA" id="ARBA00006763"/>
    </source>
</evidence>
<dbReference type="Pfam" id="PF03641">
    <property type="entry name" value="Lysine_decarbox"/>
    <property type="match status" value="1"/>
</dbReference>
<dbReference type="NCBIfam" id="TIGR00730">
    <property type="entry name" value="Rossman fold protein, TIGR00730 family"/>
    <property type="match status" value="1"/>
</dbReference>
<dbReference type="PANTHER" id="PTHR31223">
    <property type="entry name" value="LOG FAMILY PROTEIN YJL055W"/>
    <property type="match status" value="1"/>
</dbReference>
<comment type="caution">
    <text evidence="3">The sequence shown here is derived from an EMBL/GenBank/DDBJ whole genome shotgun (WGS) entry which is preliminary data.</text>
</comment>
<keyword evidence="4" id="KW-1185">Reference proteome</keyword>